<reference evidence="11" key="1">
    <citation type="journal article" date="2020" name="bioRxiv">
        <title>Whole genome comparisons of ergot fungi reveals the divergence and evolution of species within the genus Claviceps are the result of varying mechanisms driving genome evolution and host range expansion.</title>
        <authorList>
            <person name="Wyka S.A."/>
            <person name="Mondo S.J."/>
            <person name="Liu M."/>
            <person name="Dettman J."/>
            <person name="Nalam V."/>
            <person name="Broders K.D."/>
        </authorList>
    </citation>
    <scope>NUCLEOTIDE SEQUENCE</scope>
    <source>
        <strain evidence="11">CCC 602</strain>
    </source>
</reference>
<evidence type="ECO:0000313" key="12">
    <source>
        <dbReference type="Proteomes" id="UP000748025"/>
    </source>
</evidence>
<evidence type="ECO:0000256" key="10">
    <source>
        <dbReference type="SAM" id="MobiDB-lite"/>
    </source>
</evidence>
<dbReference type="Proteomes" id="UP000748025">
    <property type="component" value="Unassembled WGS sequence"/>
</dbReference>
<feature type="compositionally biased region" description="Polar residues" evidence="10">
    <location>
        <begin position="395"/>
        <end position="416"/>
    </location>
</feature>
<dbReference type="EMBL" id="SRPW01000919">
    <property type="protein sequence ID" value="KAG6011223.1"/>
    <property type="molecule type" value="Genomic_DNA"/>
</dbReference>
<feature type="chain" id="PRO_5040533689" description="1,3-beta-glucanosyltransferase" evidence="9">
    <location>
        <begin position="19"/>
        <end position="457"/>
    </location>
</feature>
<keyword evidence="8 9" id="KW-0449">Lipoprotein</keyword>
<dbReference type="PANTHER" id="PTHR31468">
    <property type="entry name" value="1,3-BETA-GLUCANOSYLTRANSFERASE GAS1"/>
    <property type="match status" value="1"/>
</dbReference>
<keyword evidence="5 9" id="KW-0732">Signal</keyword>
<dbReference type="GO" id="GO:0031505">
    <property type="term" value="P:fungal-type cell wall organization"/>
    <property type="evidence" value="ECO:0007669"/>
    <property type="project" value="TreeGrafter"/>
</dbReference>
<evidence type="ECO:0000256" key="1">
    <source>
        <dbReference type="ARBA" id="ARBA00004609"/>
    </source>
</evidence>
<evidence type="ECO:0000256" key="9">
    <source>
        <dbReference type="RuleBase" id="RU361209"/>
    </source>
</evidence>
<dbReference type="SUPFAM" id="SSF51445">
    <property type="entry name" value="(Trans)glycosidases"/>
    <property type="match status" value="1"/>
</dbReference>
<evidence type="ECO:0000256" key="4">
    <source>
        <dbReference type="ARBA" id="ARBA00022679"/>
    </source>
</evidence>
<evidence type="ECO:0000256" key="6">
    <source>
        <dbReference type="ARBA" id="ARBA00023136"/>
    </source>
</evidence>
<evidence type="ECO:0000256" key="7">
    <source>
        <dbReference type="ARBA" id="ARBA00023180"/>
    </source>
</evidence>
<proteinExistence type="inferred from homology"/>
<feature type="signal peptide" evidence="9">
    <location>
        <begin position="1"/>
        <end position="18"/>
    </location>
</feature>
<evidence type="ECO:0000256" key="2">
    <source>
        <dbReference type="ARBA" id="ARBA00007528"/>
    </source>
</evidence>
<dbReference type="PANTHER" id="PTHR31468:SF5">
    <property type="entry name" value="1,3-BETA-GLUCANOSYLTRANSFERASE GAS5"/>
    <property type="match status" value="1"/>
</dbReference>
<evidence type="ECO:0000256" key="3">
    <source>
        <dbReference type="ARBA" id="ARBA00022622"/>
    </source>
</evidence>
<dbReference type="GO" id="GO:0005886">
    <property type="term" value="C:plasma membrane"/>
    <property type="evidence" value="ECO:0007669"/>
    <property type="project" value="UniProtKB-SubCell"/>
</dbReference>
<evidence type="ECO:0000313" key="11">
    <source>
        <dbReference type="EMBL" id="KAG6011223.1"/>
    </source>
</evidence>
<protein>
    <recommendedName>
        <fullName evidence="9">1,3-beta-glucanosyltransferase</fullName>
        <ecNumber evidence="9">2.4.1.-</ecNumber>
    </recommendedName>
</protein>
<dbReference type="InterPro" id="IPR017853">
    <property type="entry name" value="GH"/>
</dbReference>
<dbReference type="EC" id="2.4.1.-" evidence="9"/>
<accession>A0A9P7NCR3</accession>
<comment type="function">
    <text evidence="9">Splits internally a 1,3-beta-glucan molecule and transfers the newly generated reducing end (the donor) to the non-reducing end of another 1,3-beta-glucan molecule (the acceptor) forming a 1,3-beta linkage, resulting in the elongation of 1,3-beta-glucan chains in the cell wall.</text>
</comment>
<dbReference type="GO" id="GO:0098552">
    <property type="term" value="C:side of membrane"/>
    <property type="evidence" value="ECO:0007669"/>
    <property type="project" value="UniProtKB-KW"/>
</dbReference>
<gene>
    <name evidence="11" type="primary">GEL1</name>
    <name evidence="11" type="ORF">E4U43_008470</name>
</gene>
<dbReference type="Gene3D" id="3.20.20.80">
    <property type="entry name" value="Glycosidases"/>
    <property type="match status" value="1"/>
</dbReference>
<dbReference type="AlphaFoldDB" id="A0A9P7NCR3"/>
<dbReference type="OrthoDB" id="421038at2759"/>
<organism evidence="11 12">
    <name type="scientific">Claviceps pusilla</name>
    <dbReference type="NCBI Taxonomy" id="123648"/>
    <lineage>
        <taxon>Eukaryota</taxon>
        <taxon>Fungi</taxon>
        <taxon>Dikarya</taxon>
        <taxon>Ascomycota</taxon>
        <taxon>Pezizomycotina</taxon>
        <taxon>Sordariomycetes</taxon>
        <taxon>Hypocreomycetidae</taxon>
        <taxon>Hypocreales</taxon>
        <taxon>Clavicipitaceae</taxon>
        <taxon>Claviceps</taxon>
    </lineage>
</organism>
<keyword evidence="6 9" id="KW-0472">Membrane</keyword>
<dbReference type="GO" id="GO:0071970">
    <property type="term" value="P:fungal-type cell wall (1-&gt;3)-beta-D-glucan biosynthetic process"/>
    <property type="evidence" value="ECO:0007669"/>
    <property type="project" value="TreeGrafter"/>
</dbReference>
<feature type="region of interest" description="Disordered" evidence="10">
    <location>
        <begin position="378"/>
        <end position="427"/>
    </location>
</feature>
<comment type="subcellular location">
    <subcellularLocation>
        <location evidence="1 9">Cell membrane</location>
        <topology evidence="1 9">Lipid-anchor</topology>
        <topology evidence="1 9">GPI-anchor</topology>
    </subcellularLocation>
</comment>
<dbReference type="InterPro" id="IPR004886">
    <property type="entry name" value="Glucanosyltransferase"/>
</dbReference>
<dbReference type="GO" id="GO:0042124">
    <property type="term" value="F:1,3-beta-glucanosyltransferase activity"/>
    <property type="evidence" value="ECO:0007669"/>
    <property type="project" value="TreeGrafter"/>
</dbReference>
<comment type="caution">
    <text evidence="11">The sequence shown here is derived from an EMBL/GenBank/DDBJ whole genome shotgun (WGS) entry which is preliminary data.</text>
</comment>
<keyword evidence="3 9" id="KW-0336">GPI-anchor</keyword>
<evidence type="ECO:0000256" key="8">
    <source>
        <dbReference type="ARBA" id="ARBA00023288"/>
    </source>
</evidence>
<keyword evidence="4 9" id="KW-0808">Transferase</keyword>
<dbReference type="Pfam" id="PF03198">
    <property type="entry name" value="Glyco_hydro_72"/>
    <property type="match status" value="1"/>
</dbReference>
<comment type="similarity">
    <text evidence="2 9">Belongs to the glycosyl hydrolase 72 family.</text>
</comment>
<evidence type="ECO:0000256" key="5">
    <source>
        <dbReference type="ARBA" id="ARBA00022729"/>
    </source>
</evidence>
<name>A0A9P7NCR3_9HYPO</name>
<keyword evidence="12" id="KW-1185">Reference proteome</keyword>
<sequence length="457" mass="49539">MKAFAFASALAAIGTVTASPTPTEPEPPTKRANFPTVTVSGNAFYSGKDRFYLRGLDYQPGGSSANEDPLADPDVCLRDIAKFKDLGINTIRVYAVDNKANHDKCMQALQDANIYLVLDVNNPKYSLNRADPGPSYNTKYLQSVFATVEMFAKYPNTLAFFSGNEVINDEKDTDKAAPYVKAVTRDMKNYINSRGLRKVPVGYSAADVSKNRMQTAMYMNCGSDDMRSDFFAFNDYSFCNTNYKQAGWDQKVKNFTDYGLAIFLSEYGCIDNRPRKFEEVGALMSKEMTGVYSGGLMYEYSYEDNKYGIVKIAGVKAKTVTEMDEYAAFKSALKDNPPPSGNGGAATATHAVKCPPFDPDWQVDPSLVPEMPSQAQKYMKDGAGPGPGFELDGDGSQNAGDSGMSTTKVTGGQASPTAGGKKDSDSAGVATFGSLDKAPFILTGLTVFFTLFGTLLL</sequence>
<keyword evidence="7" id="KW-0325">Glycoprotein</keyword>